<feature type="region of interest" description="Disordered" evidence="1">
    <location>
        <begin position="250"/>
        <end position="274"/>
    </location>
</feature>
<dbReference type="EMBL" id="JBHUEN010000046">
    <property type="protein sequence ID" value="MFD1883304.1"/>
    <property type="molecule type" value="Genomic_DNA"/>
</dbReference>
<protein>
    <recommendedName>
        <fullName evidence="4">Lipoprotein</fullName>
    </recommendedName>
</protein>
<sequence length="274" mass="29068">MGMPFLRDVLRPFVWLFVLSGALALAGCGAPVSTTASVDSAAAPAAAANSVERVAMESSLGTQWGEGVESRARTVDLRRQSNEPLAVSTLRYAATAYRGEPVREIPIANGRVGLRVLRANGTPWPITRAAGIDHLQGRVGESYILEYRNYSTSNTYEIVTTVDGLDVLNGRPGSFRNRGHVLRPGQSVRIAGFRKSQAEIAVFRFSNPADSYAANSAAGSRANVGVIGTAVFALIDRAAALPPGPRPCMERPCAFPDAPRGDQPGYAPPPAYAD</sequence>
<dbReference type="Proteomes" id="UP001597213">
    <property type="component" value="Unassembled WGS sequence"/>
</dbReference>
<evidence type="ECO:0008006" key="4">
    <source>
        <dbReference type="Google" id="ProtNLM"/>
    </source>
</evidence>
<organism evidence="2 3">
    <name type="scientific">Paracoccus pacificus</name>
    <dbReference type="NCBI Taxonomy" id="1463598"/>
    <lineage>
        <taxon>Bacteria</taxon>
        <taxon>Pseudomonadati</taxon>
        <taxon>Pseudomonadota</taxon>
        <taxon>Alphaproteobacteria</taxon>
        <taxon>Rhodobacterales</taxon>
        <taxon>Paracoccaceae</taxon>
        <taxon>Paracoccus</taxon>
    </lineage>
</organism>
<evidence type="ECO:0000313" key="3">
    <source>
        <dbReference type="Proteomes" id="UP001597213"/>
    </source>
</evidence>
<gene>
    <name evidence="2" type="ORF">ACFSCT_16430</name>
</gene>
<dbReference type="RefSeq" id="WP_379144563.1">
    <property type="nucleotide sequence ID" value="NZ_JBHUEN010000046.1"/>
</dbReference>
<keyword evidence="3" id="KW-1185">Reference proteome</keyword>
<dbReference type="PROSITE" id="PS51257">
    <property type="entry name" value="PROKAR_LIPOPROTEIN"/>
    <property type="match status" value="1"/>
</dbReference>
<comment type="caution">
    <text evidence="2">The sequence shown here is derived from an EMBL/GenBank/DDBJ whole genome shotgun (WGS) entry which is preliminary data.</text>
</comment>
<evidence type="ECO:0000256" key="1">
    <source>
        <dbReference type="SAM" id="MobiDB-lite"/>
    </source>
</evidence>
<name>A0ABW4RBJ4_9RHOB</name>
<evidence type="ECO:0000313" key="2">
    <source>
        <dbReference type="EMBL" id="MFD1883304.1"/>
    </source>
</evidence>
<reference evidence="3" key="1">
    <citation type="journal article" date="2019" name="Int. J. Syst. Evol. Microbiol.">
        <title>The Global Catalogue of Microorganisms (GCM) 10K type strain sequencing project: providing services to taxonomists for standard genome sequencing and annotation.</title>
        <authorList>
            <consortium name="The Broad Institute Genomics Platform"/>
            <consortium name="The Broad Institute Genome Sequencing Center for Infectious Disease"/>
            <person name="Wu L."/>
            <person name="Ma J."/>
        </authorList>
    </citation>
    <scope>NUCLEOTIDE SEQUENCE [LARGE SCALE GENOMIC DNA]</scope>
    <source>
        <strain evidence="3">CCUG 56029</strain>
    </source>
</reference>
<proteinExistence type="predicted"/>
<accession>A0ABW4RBJ4</accession>